<accession>A0A410MFQ1</accession>
<name>A0A410MFQ1_9BACI</name>
<dbReference type="InterPro" id="IPR010737">
    <property type="entry name" value="4-carb_acid_sugar_kinase_N"/>
</dbReference>
<evidence type="ECO:0000256" key="2">
    <source>
        <dbReference type="ARBA" id="ARBA00022679"/>
    </source>
</evidence>
<evidence type="ECO:0000313" key="10">
    <source>
        <dbReference type="Proteomes" id="UP000287756"/>
    </source>
</evidence>
<dbReference type="RefSeq" id="WP_128525793.1">
    <property type="nucleotide sequence ID" value="NZ_CP026118.1"/>
</dbReference>
<keyword evidence="5" id="KW-0067">ATP-binding</keyword>
<gene>
    <name evidence="9" type="ORF">HLI_15585</name>
</gene>
<proteinExistence type="inferred from homology"/>
<evidence type="ECO:0000259" key="8">
    <source>
        <dbReference type="Pfam" id="PF17042"/>
    </source>
</evidence>
<keyword evidence="4" id="KW-0418">Kinase</keyword>
<dbReference type="OrthoDB" id="9778478at2"/>
<reference evidence="9 10" key="1">
    <citation type="submission" date="2018-01" db="EMBL/GenBank/DDBJ databases">
        <title>The whole genome sequencing and assembly of Halobacillus litoralis ERB031 strain.</title>
        <authorList>
            <person name="Lee S.-J."/>
            <person name="Park M.-K."/>
            <person name="Kim J.-Y."/>
            <person name="Lee Y.-J."/>
            <person name="Yi H."/>
            <person name="Bahn Y.-S."/>
            <person name="Kim J.F."/>
            <person name="Lee D.-W."/>
        </authorList>
    </citation>
    <scope>NUCLEOTIDE SEQUENCE [LARGE SCALE GENOMIC DNA]</scope>
    <source>
        <strain evidence="9 10">ERB 031</strain>
    </source>
</reference>
<dbReference type="SUPFAM" id="SSF142764">
    <property type="entry name" value="YgbK-like"/>
    <property type="match status" value="1"/>
</dbReference>
<keyword evidence="3" id="KW-0547">Nucleotide-binding</keyword>
<evidence type="ECO:0000259" key="7">
    <source>
        <dbReference type="Pfam" id="PF07005"/>
    </source>
</evidence>
<dbReference type="Gene3D" id="3.40.980.20">
    <property type="entry name" value="Four-carbon acid sugar kinase, nucleotide binding domain"/>
    <property type="match status" value="1"/>
</dbReference>
<evidence type="ECO:0000256" key="5">
    <source>
        <dbReference type="ARBA" id="ARBA00022840"/>
    </source>
</evidence>
<dbReference type="KEGG" id="hli:HLI_15585"/>
<dbReference type="Gene3D" id="3.40.50.10840">
    <property type="entry name" value="Putative sugar-binding, N-terminal domain"/>
    <property type="match status" value="1"/>
</dbReference>
<dbReference type="GO" id="GO:0005524">
    <property type="term" value="F:ATP binding"/>
    <property type="evidence" value="ECO:0007669"/>
    <property type="project" value="UniProtKB-KW"/>
</dbReference>
<evidence type="ECO:0000256" key="3">
    <source>
        <dbReference type="ARBA" id="ARBA00022741"/>
    </source>
</evidence>
<evidence type="ECO:0000256" key="4">
    <source>
        <dbReference type="ARBA" id="ARBA00022777"/>
    </source>
</evidence>
<dbReference type="GO" id="GO:0016301">
    <property type="term" value="F:kinase activity"/>
    <property type="evidence" value="ECO:0007669"/>
    <property type="project" value="UniProtKB-KW"/>
</dbReference>
<organism evidence="9 10">
    <name type="scientific">Halobacillus litoralis</name>
    <dbReference type="NCBI Taxonomy" id="45668"/>
    <lineage>
        <taxon>Bacteria</taxon>
        <taxon>Bacillati</taxon>
        <taxon>Bacillota</taxon>
        <taxon>Bacilli</taxon>
        <taxon>Bacillales</taxon>
        <taxon>Bacillaceae</taxon>
        <taxon>Halobacillus</taxon>
    </lineage>
</organism>
<comment type="similarity">
    <text evidence="1">Belongs to the four-carbon acid sugar kinase family.</text>
</comment>
<evidence type="ECO:0008006" key="11">
    <source>
        <dbReference type="Google" id="ProtNLM"/>
    </source>
</evidence>
<evidence type="ECO:0000256" key="1">
    <source>
        <dbReference type="ARBA" id="ARBA00005715"/>
    </source>
</evidence>
<dbReference type="EMBL" id="CP026118">
    <property type="protein sequence ID" value="QAS53520.1"/>
    <property type="molecule type" value="Genomic_DNA"/>
</dbReference>
<dbReference type="InterPro" id="IPR042213">
    <property type="entry name" value="NBD_C_sf"/>
</dbReference>
<sequence length="434" mass="47684">MNFRFGMIADDLTGANDSGIQLKEKGLATSVYFEIPEEHHELDEAIVIDTDSRAIDKEKACEKTKAAAEFLAKKGYQQIYKKMDSTLRGYIGYELQAISEVFNPVFTIVAPAFPAYGRTTRDGIHYMKGKPVSETELAHDPKHPVRESHIPSILEKETGQKTAVIDETLLNARDDEWSTTINRYIDEGIEYLVCDASTEEDLKKLAARIHGSGHKVVWSGSAGLAEVLPAVIGIESSAQPEDGKQKNGPVLGVCGSLSQTTQEQVNYAIRQKDIQPVEIDTERIFYNDWEDQAEIYKKEALEHLSQGKDVIFYVPSHEDIRRRVQKRAAELELDSFQIGKKISEALSLMTETVVSQTSVSALVLTGGDTAKDVAKALGATGIRLSHQLEAGIPVGELIGDSPSLPVVTKAGAFGTESSIYHAMKKMKGAVTNEQ</sequence>
<evidence type="ECO:0000313" key="9">
    <source>
        <dbReference type="EMBL" id="QAS53520.1"/>
    </source>
</evidence>
<dbReference type="InterPro" id="IPR037051">
    <property type="entry name" value="4-carb_acid_sugar_kinase_N_sf"/>
</dbReference>
<evidence type="ECO:0000256" key="6">
    <source>
        <dbReference type="ARBA" id="ARBA00023277"/>
    </source>
</evidence>
<protein>
    <recommendedName>
        <fullName evidence="11">Hrp-dependent type III effector protein</fullName>
    </recommendedName>
</protein>
<keyword evidence="6" id="KW-0119">Carbohydrate metabolism</keyword>
<dbReference type="Proteomes" id="UP000287756">
    <property type="component" value="Chromosome"/>
</dbReference>
<dbReference type="AlphaFoldDB" id="A0A410MFQ1"/>
<feature type="domain" description="Four-carbon acid sugar kinase nucleotide binding" evidence="8">
    <location>
        <begin position="251"/>
        <end position="418"/>
    </location>
</feature>
<dbReference type="Pfam" id="PF07005">
    <property type="entry name" value="SBD_N"/>
    <property type="match status" value="1"/>
</dbReference>
<keyword evidence="2" id="KW-0808">Transferase</keyword>
<feature type="domain" description="Four-carbon acid sugar kinase N-terminal" evidence="7">
    <location>
        <begin position="6"/>
        <end position="227"/>
    </location>
</feature>
<dbReference type="Pfam" id="PF17042">
    <property type="entry name" value="NBD_C"/>
    <property type="match status" value="1"/>
</dbReference>
<dbReference type="InterPro" id="IPR031475">
    <property type="entry name" value="NBD_C"/>
</dbReference>